<dbReference type="GeneTree" id="ENSGT00940000158121"/>
<gene>
    <name evidence="3" type="primary">EIF2AK3</name>
</gene>
<proteinExistence type="predicted"/>
<dbReference type="Ensembl" id="ENST00000652423.1">
    <property type="protein sequence ID" value="ENSP00000498948.1"/>
    <property type="gene ID" value="ENSG00000172071.15"/>
</dbReference>
<dbReference type="Bgee" id="ENSG00000172071">
    <property type="expression patterns" value="Expressed in body of pancreas and 199 other cell types or tissues"/>
</dbReference>
<dbReference type="Proteomes" id="UP000005640">
    <property type="component" value="Chromosome 2"/>
</dbReference>
<protein>
    <submittedName>
        <fullName evidence="3">Eukaryotic translation initiation factor 2 alpha kinase 3</fullName>
    </submittedName>
</protein>
<reference evidence="3 4" key="2">
    <citation type="journal article" date="2004" name="Nature">
        <title>Finishing the euchromatic sequence of the human genome.</title>
        <authorList>
            <consortium name="International Human Genome Sequencing Consortium"/>
        </authorList>
    </citation>
    <scope>NUCLEOTIDE SEQUENCE [LARGE SCALE GENOMIC DNA]</scope>
</reference>
<evidence type="ECO:0000256" key="2">
    <source>
        <dbReference type="SAM" id="SignalP"/>
    </source>
</evidence>
<dbReference type="OrthoDB" id="341578at2759"/>
<reference evidence="3" key="4">
    <citation type="submission" date="2025-08" db="UniProtKB">
        <authorList>
            <consortium name="Ensembl"/>
        </authorList>
    </citation>
    <scope>IDENTIFICATION</scope>
</reference>
<dbReference type="EMBL" id="AC062029">
    <property type="status" value="NOT_ANNOTATED_CDS"/>
    <property type="molecule type" value="Genomic_DNA"/>
</dbReference>
<dbReference type="ChiTaRS" id="EIF2AK3">
    <property type="organism name" value="human"/>
</dbReference>
<keyword evidence="2" id="KW-0732">Signal</keyword>
<feature type="signal peptide" evidence="2">
    <location>
        <begin position="1"/>
        <end position="29"/>
    </location>
</feature>
<evidence type="ECO:0000313" key="3">
    <source>
        <dbReference type="Ensembl" id="ENSP00000498948.1"/>
    </source>
</evidence>
<dbReference type="OpenTargets" id="ENSG00000172071"/>
<evidence type="ECO:0000313" key="4">
    <source>
        <dbReference type="Proteomes" id="UP000005640"/>
    </source>
</evidence>
<feature type="chain" id="PRO_5019757525" evidence="2">
    <location>
        <begin position="30"/>
        <end position="63"/>
    </location>
</feature>
<dbReference type="EMBL" id="AC104134">
    <property type="status" value="NOT_ANNOTATED_CDS"/>
    <property type="molecule type" value="Genomic_DNA"/>
</dbReference>
<reference evidence="3" key="5">
    <citation type="submission" date="2025-09" db="UniProtKB">
        <authorList>
            <consortium name="Ensembl"/>
        </authorList>
    </citation>
    <scope>IDENTIFICATION</scope>
</reference>
<feature type="region of interest" description="Disordered" evidence="1">
    <location>
        <begin position="37"/>
        <end position="63"/>
    </location>
</feature>
<keyword evidence="4" id="KW-1185">Reference proteome</keyword>
<organism evidence="3 4">
    <name type="scientific">Homo sapiens</name>
    <name type="common">Human</name>
    <dbReference type="NCBI Taxonomy" id="9606"/>
    <lineage>
        <taxon>Eukaryota</taxon>
        <taxon>Metazoa</taxon>
        <taxon>Chordata</taxon>
        <taxon>Craniata</taxon>
        <taxon>Vertebrata</taxon>
        <taxon>Euteleostomi</taxon>
        <taxon>Mammalia</taxon>
        <taxon>Eutheria</taxon>
        <taxon>Euarchontoglires</taxon>
        <taxon>Primates</taxon>
        <taxon>Haplorrhini</taxon>
        <taxon>Catarrhini</taxon>
        <taxon>Hominidae</taxon>
        <taxon>Homo</taxon>
    </lineage>
</organism>
<dbReference type="VEuPathDB" id="HostDB:ENSG00000172071"/>
<dbReference type="AlphaFoldDB" id="A0A494C186"/>
<dbReference type="SMR" id="A0A494C186"/>
<reference evidence="3 4" key="3">
    <citation type="journal article" date="2005" name="Nature">
        <title>Generation and annotation of the DNA sequences of human chromosomes 2 and 4.</title>
        <authorList>
            <person name="Hillier L.W."/>
            <person name="Graves T.A."/>
            <person name="Fulton R.S."/>
            <person name="Fulton L.A."/>
            <person name="Pepin K.H."/>
            <person name="Minx P."/>
            <person name="Wagner-McPherson C."/>
            <person name="Layman D."/>
            <person name="Wylie K."/>
            <person name="Sekhon M."/>
            <person name="Becker M.C."/>
            <person name="Fewell G.A."/>
            <person name="Delehaunty K.D."/>
            <person name="Miner T.L."/>
            <person name="Nash W.E."/>
            <person name="Kremitzki C."/>
            <person name="Oddy L."/>
            <person name="Du H."/>
            <person name="Sun H."/>
            <person name="Bradshaw-Cordum H."/>
            <person name="Ali J."/>
            <person name="Carter J."/>
            <person name="Cordes M."/>
            <person name="Harris A."/>
            <person name="Isak A."/>
            <person name="van Brunt A."/>
            <person name="Nguyen C."/>
            <person name="Du F."/>
            <person name="Courtney L."/>
            <person name="Kalicki J."/>
            <person name="Ozersky P."/>
            <person name="Abbott S."/>
            <person name="Armstrong J."/>
            <person name="Belter E.A."/>
            <person name="Caruso L."/>
            <person name="Cedroni M."/>
            <person name="Cotton M."/>
            <person name="Davidson T."/>
            <person name="Desai A."/>
            <person name="Elliott G."/>
            <person name="Erb T."/>
            <person name="Fronick C."/>
            <person name="Gaige T."/>
            <person name="Haakenson W."/>
            <person name="Haglund K."/>
            <person name="Holmes A."/>
            <person name="Harkins R."/>
            <person name="Kim K."/>
            <person name="Kruchowski S.S."/>
            <person name="Strong C.M."/>
            <person name="Grewal N."/>
            <person name="Goyea E."/>
            <person name="Hou S."/>
            <person name="Levy A."/>
            <person name="Martinka S."/>
            <person name="Mead K."/>
            <person name="McLellan M.D."/>
            <person name="Meyer R."/>
            <person name="Randall-Maher J."/>
            <person name="Tomlinson C."/>
            <person name="Dauphin-Kohlberg S."/>
            <person name="Kozlowicz-Reilly A."/>
            <person name="Shah N."/>
            <person name="Swearengen-Shahid S."/>
            <person name="Snider J."/>
            <person name="Strong J.T."/>
            <person name="Thompson J."/>
            <person name="Yoakum M."/>
            <person name="Leonard S."/>
            <person name="Pearman C."/>
            <person name="Trani L."/>
            <person name="Radionenko M."/>
            <person name="Waligorski J.E."/>
            <person name="Wang C."/>
            <person name="Rock S.M."/>
            <person name="Tin-Wollam A.M."/>
            <person name="Maupin R."/>
            <person name="Latreille P."/>
            <person name="Wendl M.C."/>
            <person name="Yang S.P."/>
            <person name="Pohl C."/>
            <person name="Wallis J.W."/>
            <person name="Spieth J."/>
            <person name="Bieri T.A."/>
            <person name="Berkowicz N."/>
            <person name="Nelson J.O."/>
            <person name="Osborne J."/>
            <person name="Ding L."/>
            <person name="Meyer R."/>
            <person name="Sabo A."/>
            <person name="Shotland Y."/>
            <person name="Sinha P."/>
            <person name="Wohldmann P.E."/>
            <person name="Cook L.L."/>
            <person name="Hickenbotham M.T."/>
            <person name="Eldred J."/>
            <person name="Williams D."/>
            <person name="Jones T.A."/>
            <person name="She X."/>
            <person name="Ciccarelli F.D."/>
            <person name="Izaurralde E."/>
            <person name="Taylor J."/>
            <person name="Schmutz J."/>
            <person name="Myers R.M."/>
            <person name="Cox D.R."/>
            <person name="Huang X."/>
            <person name="McPherson J.D."/>
            <person name="Mardis E.R."/>
            <person name="Clifton S.W."/>
            <person name="Warren W.C."/>
            <person name="Chinwalla A.T."/>
            <person name="Eddy S.R."/>
            <person name="Marra M.A."/>
            <person name="Ovcharenko I."/>
            <person name="Furey T.S."/>
            <person name="Miller W."/>
            <person name="Eichler E.E."/>
            <person name="Bork P."/>
            <person name="Suyama M."/>
            <person name="Torrents D."/>
            <person name="Waterston R.H."/>
            <person name="Wilson R.K."/>
        </authorList>
    </citation>
    <scope>NUCLEOTIDE SEQUENCE [LARGE SCALE GENOMIC DNA]</scope>
</reference>
<name>A0A494C186_HUMAN</name>
<dbReference type="ExpressionAtlas" id="A0A494C186">
    <property type="expression patterns" value="baseline and differential"/>
</dbReference>
<dbReference type="HGNC" id="HGNC:3255">
    <property type="gene designation" value="EIF2AK3"/>
</dbReference>
<accession>A0A494C186</accession>
<evidence type="ECO:0000256" key="1">
    <source>
        <dbReference type="SAM" id="MobiDB-lite"/>
    </source>
</evidence>
<reference evidence="3 4" key="1">
    <citation type="journal article" date="2001" name="Nature">
        <title>Initial sequencing and analysis of the human genome.</title>
        <authorList>
            <consortium name="International Human Genome Sequencing Consortium"/>
            <person name="Lander E.S."/>
            <person name="Linton L.M."/>
            <person name="Birren B."/>
            <person name="Nusbaum C."/>
            <person name="Zody M.C."/>
            <person name="Baldwin J."/>
            <person name="Devon K."/>
            <person name="Dewar K."/>
            <person name="Doyle M."/>
            <person name="FitzHugh W."/>
            <person name="Funke R."/>
            <person name="Gage D."/>
            <person name="Harris K."/>
            <person name="Heaford A."/>
            <person name="Howland J."/>
            <person name="Kann L."/>
            <person name="Lehoczky J."/>
            <person name="LeVine R."/>
            <person name="McEwan P."/>
            <person name="McKernan K."/>
            <person name="Meldrim J."/>
            <person name="Mesirov J.P."/>
            <person name="Miranda C."/>
            <person name="Morris W."/>
            <person name="Naylor J."/>
            <person name="Raymond C."/>
            <person name="Rosetti M."/>
            <person name="Santos R."/>
            <person name="Sheridan A."/>
            <person name="Sougnez C."/>
            <person name="Stange-Thomann N."/>
            <person name="Stojanovic N."/>
            <person name="Subramanian A."/>
            <person name="Wyman D."/>
            <person name="Rogers J."/>
            <person name="Sulston J."/>
            <person name="Ainscough R."/>
            <person name="Beck S."/>
            <person name="Bentley D."/>
            <person name="Burton J."/>
            <person name="Clee C."/>
            <person name="Carter N."/>
            <person name="Coulson A."/>
            <person name="Deadman R."/>
            <person name="Deloukas P."/>
            <person name="Dunham A."/>
            <person name="Dunham I."/>
            <person name="Durbin R."/>
            <person name="French L."/>
            <person name="Grafham D."/>
            <person name="Gregory S."/>
            <person name="Hubbard T."/>
            <person name="Humphray S."/>
            <person name="Hunt A."/>
            <person name="Jones M."/>
            <person name="Lloyd C."/>
            <person name="McMurray A."/>
            <person name="Matthews L."/>
            <person name="Mercer S."/>
            <person name="Milne S."/>
            <person name="Mullikin J.C."/>
            <person name="Mungall A."/>
            <person name="Plumb R."/>
            <person name="Ross M."/>
            <person name="Shownkeen R."/>
            <person name="Sims S."/>
            <person name="Waterston R.H."/>
            <person name="Wilson R.K."/>
            <person name="Hillier L.W."/>
            <person name="McPherson J.D."/>
            <person name="Marra M.A."/>
            <person name="Mardis E.R."/>
            <person name="Fulton L.A."/>
            <person name="Chinwalla A.T."/>
            <person name="Pepin K.H."/>
            <person name="Gish W.R."/>
            <person name="Chissoe S.L."/>
            <person name="Wendl M.C."/>
            <person name="Delehaunty K.D."/>
            <person name="Miner T.L."/>
            <person name="Delehaunty A."/>
            <person name="Kramer J.B."/>
            <person name="Cook L.L."/>
            <person name="Fulton R.S."/>
            <person name="Johnson D.L."/>
            <person name="Minx P.J."/>
            <person name="Clifton S.W."/>
            <person name="Hawkins T."/>
            <person name="Branscomb E."/>
            <person name="Predki P."/>
            <person name="Richardson P."/>
            <person name="Wenning S."/>
            <person name="Slezak T."/>
            <person name="Doggett N."/>
            <person name="Cheng J.F."/>
            <person name="Olsen A."/>
            <person name="Lucas S."/>
            <person name="Elkin C."/>
            <person name="Uberbacher E."/>
            <person name="Frazier M."/>
            <person name="Gibbs R.A."/>
            <person name="Muzny D.M."/>
            <person name="Scherer S.E."/>
            <person name="Bouck J.B."/>
            <person name="Sodergren E.J."/>
            <person name="Worley K.C."/>
            <person name="Rives C.M."/>
            <person name="Gorrell J.H."/>
            <person name="Metzker M.L."/>
            <person name="Naylor S.L."/>
            <person name="Kucherlapati R.S."/>
            <person name="Nelson D.L."/>
            <person name="Weinstock G.M."/>
            <person name="Sakaki Y."/>
            <person name="Fujiyama A."/>
            <person name="Hattori M."/>
            <person name="Yada T."/>
            <person name="Toyoda A."/>
            <person name="Itoh T."/>
            <person name="Kawagoe C."/>
            <person name="Watanabe H."/>
            <person name="Totoki Y."/>
            <person name="Taylor T."/>
            <person name="Weissenbach J."/>
            <person name="Heilig R."/>
            <person name="Saurin W."/>
            <person name="Artiguenave F."/>
            <person name="Brottier P."/>
            <person name="Bruls T."/>
            <person name="Pelletier E."/>
            <person name="Robert C."/>
            <person name="Wincker P."/>
            <person name="Smith D.R."/>
            <person name="Doucette-Stamm L."/>
            <person name="Rubenfield M."/>
            <person name="Weinstock K."/>
            <person name="Lee H.M."/>
            <person name="Dubois J."/>
            <person name="Rosenthal A."/>
            <person name="Platzer M."/>
            <person name="Nyakatura G."/>
            <person name="Taudien S."/>
            <person name="Rump A."/>
            <person name="Yang H."/>
            <person name="Yu J."/>
            <person name="Wang J."/>
            <person name="Huang G."/>
            <person name="Gu J."/>
            <person name="Hood L."/>
            <person name="Rowen L."/>
            <person name="Madan A."/>
            <person name="Qin S."/>
            <person name="Davis R.W."/>
            <person name="Federspiel N.A."/>
            <person name="Abola A.P."/>
            <person name="Proctor M.J."/>
            <person name="Myers R.M."/>
            <person name="Schmutz J."/>
            <person name="Dickson M."/>
            <person name="Grimwood J."/>
            <person name="Cox D.R."/>
            <person name="Olson M.V."/>
            <person name="Kaul R."/>
            <person name="Raymond C."/>
            <person name="Shimizu N."/>
            <person name="Kawasaki K."/>
            <person name="Minoshima S."/>
            <person name="Evans G.A."/>
            <person name="Athanasiou M."/>
            <person name="Schultz R."/>
            <person name="Roe B.A."/>
            <person name="Chen F."/>
            <person name="Pan H."/>
            <person name="Ramser J."/>
            <person name="Lehrach H."/>
            <person name="Reinhardt R."/>
            <person name="McCombie W.R."/>
            <person name="de la Bastide M."/>
            <person name="Dedhia N."/>
            <person name="Blocker H."/>
            <person name="Hornischer K."/>
            <person name="Nordsiek G."/>
            <person name="Agarwala R."/>
            <person name="Aravind L."/>
            <person name="Bailey J.A."/>
            <person name="Bateman A."/>
            <person name="Batzoglou S."/>
            <person name="Birney E."/>
            <person name="Bork P."/>
            <person name="Brown D.G."/>
            <person name="Burge C.B."/>
            <person name="Cerutti L."/>
            <person name="Chen H.C."/>
            <person name="Church D."/>
            <person name="Clamp M."/>
            <person name="Copley R.R."/>
            <person name="Doerks T."/>
            <person name="Eddy S.R."/>
            <person name="Eichler E.E."/>
            <person name="Furey T.S."/>
            <person name="Galagan J."/>
            <person name="Gilbert J.G."/>
            <person name="Harmon C."/>
            <person name="Hayashizaki Y."/>
            <person name="Haussler D."/>
            <person name="Hermjakob H."/>
            <person name="Hokamp K."/>
            <person name="Jang W."/>
            <person name="Johnson L.S."/>
            <person name="Jones T.A."/>
            <person name="Kasif S."/>
            <person name="Kaspryzk A."/>
            <person name="Kennedy S."/>
            <person name="Kent W.J."/>
            <person name="Kitts P."/>
            <person name="Koonin E.V."/>
            <person name="Korf I."/>
            <person name="Kulp D."/>
            <person name="Lancet D."/>
            <person name="Lowe T.M."/>
            <person name="McLysaght A."/>
            <person name="Mikkelsen T."/>
            <person name="Moran J.V."/>
            <person name="Mulder N."/>
            <person name="Pollara V.J."/>
            <person name="Ponting C.P."/>
            <person name="Schuler G."/>
            <person name="Schultz J."/>
            <person name="Slater G."/>
            <person name="Smit A.F."/>
            <person name="Stupka E."/>
            <person name="Szustakowski J."/>
            <person name="Thierry-Mieg D."/>
            <person name="Thierry-Mieg J."/>
            <person name="Wagner L."/>
            <person name="Wallis J."/>
            <person name="Wheeler R."/>
            <person name="Williams A."/>
            <person name="Wolf Y.I."/>
            <person name="Wolfe K.H."/>
            <person name="Yang S.P."/>
            <person name="Yeh R.F."/>
            <person name="Collins F."/>
            <person name="Guyer M.S."/>
            <person name="Peterson J."/>
            <person name="Felsenfeld A."/>
            <person name="Wetterstrand K.A."/>
            <person name="Patrinos A."/>
            <person name="Morgan M.J."/>
            <person name="de Jong P."/>
            <person name="Catanese J.J."/>
            <person name="Osoegawa K."/>
            <person name="Shizuya H."/>
            <person name="Choi S."/>
            <person name="Chen Y.J."/>
        </authorList>
    </citation>
    <scope>NUCLEOTIDE SEQUENCE [LARGE SCALE GENOMIC DNA]</scope>
</reference>
<sequence>MERAISPGLLVRALLLLLLLLGLAARTVAAGRARGLPAPTAESRSLGVRNQTMRQSCDRAAGH</sequence>